<dbReference type="PANTHER" id="PTHR10165:SF35">
    <property type="entry name" value="RE23632P"/>
    <property type="match status" value="1"/>
</dbReference>
<dbReference type="InterPro" id="IPR043216">
    <property type="entry name" value="PAP-like"/>
</dbReference>
<dbReference type="GO" id="GO:0008195">
    <property type="term" value="F:phosphatidate phosphatase activity"/>
    <property type="evidence" value="ECO:0007669"/>
    <property type="project" value="TreeGrafter"/>
</dbReference>
<dbReference type="GO" id="GO:0016020">
    <property type="term" value="C:membrane"/>
    <property type="evidence" value="ECO:0007669"/>
    <property type="project" value="UniProtKB-SubCell"/>
</dbReference>
<protein>
    <recommendedName>
        <fullName evidence="8">Phosphatidic acid phosphatase type 2/haloperoxidase domain-containing protein</fullName>
    </recommendedName>
</protein>
<dbReference type="SMART" id="SM00014">
    <property type="entry name" value="acidPPc"/>
    <property type="match status" value="1"/>
</dbReference>
<feature type="transmembrane region" description="Helical" evidence="7">
    <location>
        <begin position="239"/>
        <end position="257"/>
    </location>
</feature>
<feature type="region of interest" description="Disordered" evidence="6">
    <location>
        <begin position="316"/>
        <end position="348"/>
    </location>
</feature>
<dbReference type="CDD" id="cd03390">
    <property type="entry name" value="PAP2_containing_1_like"/>
    <property type="match status" value="1"/>
</dbReference>
<sequence length="348" mass="38401">MTFQVFAKTRRMQARTKALFWSYGKDWALVIVVLAAFSYIDTLDPYHRQFSVKDITIQHPFAKKETVPIWMAFVLAFIVPGIIIGCIAIFHRKSYTDLHNGLLGLFLAQALVLIVTDSIKIAVGRPRPDFLDRCFDIYDKAAAGTPIGIMSDPDNMLSSSSLCTRTDLLKDGFKSFPSGHSSFSFGGLGYLSLYLAGKLHLFDERGHIYKSIVVLAPLILAALIAISRVDNYRHHWQDVTVGSIIGTVFAVFAYRQYYPSLGAKKSANPFAVRSVDHVLPTSLLSGGRREEHSAQQQAFLDDGGLGPLVGTSLDTIHISGNNNNNGQAGNDPNKVYGDQPNSTFNQPR</sequence>
<dbReference type="GO" id="GO:0006644">
    <property type="term" value="P:phospholipid metabolic process"/>
    <property type="evidence" value="ECO:0007669"/>
    <property type="project" value="InterPro"/>
</dbReference>
<keyword evidence="3 7" id="KW-0812">Transmembrane</keyword>
<dbReference type="Gene3D" id="1.20.144.10">
    <property type="entry name" value="Phosphatidic acid phosphatase type 2/haloperoxidase"/>
    <property type="match status" value="1"/>
</dbReference>
<reference evidence="9" key="1">
    <citation type="journal article" date="2020" name="Fungal Divers.">
        <title>Resolving the Mortierellaceae phylogeny through synthesis of multi-gene phylogenetics and phylogenomics.</title>
        <authorList>
            <person name="Vandepol N."/>
            <person name="Liber J."/>
            <person name="Desiro A."/>
            <person name="Na H."/>
            <person name="Kennedy M."/>
            <person name="Barry K."/>
            <person name="Grigoriev I.V."/>
            <person name="Miller A.N."/>
            <person name="O'Donnell K."/>
            <person name="Stajich J.E."/>
            <person name="Bonito G."/>
        </authorList>
    </citation>
    <scope>NUCLEOTIDE SEQUENCE</scope>
    <source>
        <strain evidence="9">NRRL 2591</strain>
    </source>
</reference>
<evidence type="ECO:0000256" key="2">
    <source>
        <dbReference type="ARBA" id="ARBA00008816"/>
    </source>
</evidence>
<evidence type="ECO:0000256" key="5">
    <source>
        <dbReference type="ARBA" id="ARBA00023136"/>
    </source>
</evidence>
<dbReference type="InterPro" id="IPR000326">
    <property type="entry name" value="PAP2/HPO"/>
</dbReference>
<evidence type="ECO:0000256" key="6">
    <source>
        <dbReference type="SAM" id="MobiDB-lite"/>
    </source>
</evidence>
<feature type="compositionally biased region" description="Polar residues" evidence="6">
    <location>
        <begin position="339"/>
        <end position="348"/>
    </location>
</feature>
<keyword evidence="10" id="KW-1185">Reference proteome</keyword>
<feature type="transmembrane region" description="Helical" evidence="7">
    <location>
        <begin position="20"/>
        <end position="40"/>
    </location>
</feature>
<feature type="compositionally biased region" description="Low complexity" evidence="6">
    <location>
        <begin position="320"/>
        <end position="333"/>
    </location>
</feature>
<dbReference type="InterPro" id="IPR036938">
    <property type="entry name" value="PAP2/HPO_sf"/>
</dbReference>
<evidence type="ECO:0000259" key="8">
    <source>
        <dbReference type="SMART" id="SM00014"/>
    </source>
</evidence>
<evidence type="ECO:0000256" key="3">
    <source>
        <dbReference type="ARBA" id="ARBA00022692"/>
    </source>
</evidence>
<comment type="caution">
    <text evidence="9">The sequence shown here is derived from an EMBL/GenBank/DDBJ whole genome shotgun (WGS) entry which is preliminary data.</text>
</comment>
<feature type="transmembrane region" description="Helical" evidence="7">
    <location>
        <begin position="102"/>
        <end position="123"/>
    </location>
</feature>
<evidence type="ECO:0000256" key="4">
    <source>
        <dbReference type="ARBA" id="ARBA00022989"/>
    </source>
</evidence>
<evidence type="ECO:0000313" key="9">
    <source>
        <dbReference type="EMBL" id="KAF9541705.1"/>
    </source>
</evidence>
<dbReference type="EMBL" id="JAAAXW010000158">
    <property type="protein sequence ID" value="KAF9541705.1"/>
    <property type="molecule type" value="Genomic_DNA"/>
</dbReference>
<comment type="similarity">
    <text evidence="2">Belongs to the PA-phosphatase related phosphoesterase family.</text>
</comment>
<dbReference type="Pfam" id="PF01569">
    <property type="entry name" value="PAP2"/>
    <property type="match status" value="1"/>
</dbReference>
<dbReference type="PANTHER" id="PTHR10165">
    <property type="entry name" value="LIPID PHOSPHATE PHOSPHATASE"/>
    <property type="match status" value="1"/>
</dbReference>
<keyword evidence="5 7" id="KW-0472">Membrane</keyword>
<dbReference type="Proteomes" id="UP000723463">
    <property type="component" value="Unassembled WGS sequence"/>
</dbReference>
<organism evidence="9 10">
    <name type="scientific">Mortierella hygrophila</name>
    <dbReference type="NCBI Taxonomy" id="979708"/>
    <lineage>
        <taxon>Eukaryota</taxon>
        <taxon>Fungi</taxon>
        <taxon>Fungi incertae sedis</taxon>
        <taxon>Mucoromycota</taxon>
        <taxon>Mortierellomycotina</taxon>
        <taxon>Mortierellomycetes</taxon>
        <taxon>Mortierellales</taxon>
        <taxon>Mortierellaceae</taxon>
        <taxon>Mortierella</taxon>
    </lineage>
</organism>
<feature type="transmembrane region" description="Helical" evidence="7">
    <location>
        <begin position="208"/>
        <end position="227"/>
    </location>
</feature>
<dbReference type="AlphaFoldDB" id="A0A9P6F4R3"/>
<keyword evidence="4 7" id="KW-1133">Transmembrane helix</keyword>
<proteinExistence type="inferred from homology"/>
<feature type="transmembrane region" description="Helical" evidence="7">
    <location>
        <begin position="69"/>
        <end position="90"/>
    </location>
</feature>
<evidence type="ECO:0000313" key="10">
    <source>
        <dbReference type="Proteomes" id="UP000723463"/>
    </source>
</evidence>
<feature type="transmembrane region" description="Helical" evidence="7">
    <location>
        <begin position="178"/>
        <end position="196"/>
    </location>
</feature>
<name>A0A9P6F4R3_9FUNG</name>
<evidence type="ECO:0000256" key="7">
    <source>
        <dbReference type="SAM" id="Phobius"/>
    </source>
</evidence>
<feature type="domain" description="Phosphatidic acid phosphatase type 2/haloperoxidase" evidence="8">
    <location>
        <begin position="100"/>
        <end position="254"/>
    </location>
</feature>
<comment type="subcellular location">
    <subcellularLocation>
        <location evidence="1">Membrane</location>
        <topology evidence="1">Multi-pass membrane protein</topology>
    </subcellularLocation>
</comment>
<accession>A0A9P6F4R3</accession>
<evidence type="ECO:0000256" key="1">
    <source>
        <dbReference type="ARBA" id="ARBA00004141"/>
    </source>
</evidence>
<dbReference type="SUPFAM" id="SSF48317">
    <property type="entry name" value="Acid phosphatase/Vanadium-dependent haloperoxidase"/>
    <property type="match status" value="1"/>
</dbReference>
<dbReference type="GO" id="GO:0046839">
    <property type="term" value="P:phospholipid dephosphorylation"/>
    <property type="evidence" value="ECO:0007669"/>
    <property type="project" value="TreeGrafter"/>
</dbReference>
<gene>
    <name evidence="9" type="ORF">EC957_002724</name>
</gene>